<organism evidence="2 3">
    <name type="scientific">Paraburkholderia steynii</name>
    <dbReference type="NCBI Taxonomy" id="1245441"/>
    <lineage>
        <taxon>Bacteria</taxon>
        <taxon>Pseudomonadati</taxon>
        <taxon>Pseudomonadota</taxon>
        <taxon>Betaproteobacteria</taxon>
        <taxon>Burkholderiales</taxon>
        <taxon>Burkholderiaceae</taxon>
        <taxon>Paraburkholderia</taxon>
    </lineage>
</organism>
<evidence type="ECO:0000313" key="3">
    <source>
        <dbReference type="Proteomes" id="UP000294200"/>
    </source>
</evidence>
<feature type="region of interest" description="Disordered" evidence="1">
    <location>
        <begin position="172"/>
        <end position="218"/>
    </location>
</feature>
<keyword evidence="3" id="KW-1185">Reference proteome</keyword>
<comment type="caution">
    <text evidence="2">The sequence shown here is derived from an EMBL/GenBank/DDBJ whole genome shotgun (WGS) entry which is preliminary data.</text>
</comment>
<feature type="compositionally biased region" description="Polar residues" evidence="1">
    <location>
        <begin position="133"/>
        <end position="147"/>
    </location>
</feature>
<evidence type="ECO:0008006" key="4">
    <source>
        <dbReference type="Google" id="ProtNLM"/>
    </source>
</evidence>
<dbReference type="EMBL" id="MWML01000117">
    <property type="protein sequence ID" value="TCG06276.1"/>
    <property type="molecule type" value="Genomic_DNA"/>
</dbReference>
<sequence>MSFSALKWALKPEGAQANRPRMTPEKKLFLYHLAWEANQKDNRIRKDIETLAAQAGISKRVASRVVRELLREGPLRLTDERAGKTGRVAVYEFRMEWIRGNGAADDTIMDTANGAVGDTIAAGSNGAADDTIHTTPNDTISGRQTTPLHDAKRHHYGSPLYKVYKEVPKKSKGQICKGNLPLDARPERSAAPTDTDRLGDESDGLSAPEKIDVQGRGV</sequence>
<gene>
    <name evidence="2" type="ORF">BZM27_27570</name>
</gene>
<evidence type="ECO:0000256" key="1">
    <source>
        <dbReference type="SAM" id="MobiDB-lite"/>
    </source>
</evidence>
<accession>A0A4R0X7S2</accession>
<proteinExistence type="predicted"/>
<evidence type="ECO:0000313" key="2">
    <source>
        <dbReference type="EMBL" id="TCG06276.1"/>
    </source>
</evidence>
<protein>
    <recommendedName>
        <fullName evidence="4">Helix-turn-helix domain-containing protein</fullName>
    </recommendedName>
</protein>
<dbReference type="Proteomes" id="UP000294200">
    <property type="component" value="Unassembled WGS sequence"/>
</dbReference>
<dbReference type="AlphaFoldDB" id="A0A4R0X7S2"/>
<feature type="region of interest" description="Disordered" evidence="1">
    <location>
        <begin position="127"/>
        <end position="153"/>
    </location>
</feature>
<feature type="compositionally biased region" description="Basic and acidic residues" evidence="1">
    <location>
        <begin position="209"/>
        <end position="218"/>
    </location>
</feature>
<name>A0A4R0X7S2_9BURK</name>
<reference evidence="2 3" key="1">
    <citation type="submission" date="2017-02" db="EMBL/GenBank/DDBJ databases">
        <title>Paraburkholderia sophoroidis sp. nov. and Paraburkholderia steynii sp. nov. rhizobial symbionts of the fynbos legume Hypocalyptus sophoroides.</title>
        <authorList>
            <person name="Steenkamp E.T."/>
            <person name="Beukes C.W."/>
            <person name="Van Zyl E."/>
            <person name="Avontuur J."/>
            <person name="Chan W.Y."/>
            <person name="Hassen A."/>
            <person name="Palmer M."/>
            <person name="Mthombeni L."/>
            <person name="Phalane F."/>
            <person name="Sereme K."/>
            <person name="Venter S.N."/>
        </authorList>
    </citation>
    <scope>NUCLEOTIDE SEQUENCE [LARGE SCALE GENOMIC DNA]</scope>
    <source>
        <strain evidence="2 3">HC1.1ba</strain>
    </source>
</reference>
<feature type="compositionally biased region" description="Basic and acidic residues" evidence="1">
    <location>
        <begin position="184"/>
        <end position="200"/>
    </location>
</feature>